<dbReference type="RefSeq" id="WP_182558783.1">
    <property type="nucleotide sequence ID" value="NZ_JACGWT010000001.1"/>
</dbReference>
<dbReference type="EMBL" id="JACGWT010000001">
    <property type="protein sequence ID" value="MBA8793252.1"/>
    <property type="molecule type" value="Genomic_DNA"/>
</dbReference>
<dbReference type="Proteomes" id="UP000523079">
    <property type="component" value="Unassembled WGS sequence"/>
</dbReference>
<keyword evidence="2" id="KW-1185">Reference proteome</keyword>
<gene>
    <name evidence="1" type="ORF">FHX74_000846</name>
</gene>
<name>A0A7W3IQA0_9ACTN</name>
<sequence>MRLRLLHRSYGGENRKNRPAYYSKLLCLASFIRAAEQVPDAEVLFLNDGPIPADRLRLMERAGEVVSLGDQPGGMRASYRFALDLPARRGWPADDVVSFNEDDYLFTEDAFLTLRNGAERLPQASYFALYAGEPDYDDPNSRRQFSLPRGWRPEPSVDFPGEHWWHHPSITSTFSARVGAVEADRGIFAQAMVPFRRRFLDHETCLLYQGVVPYHGFEYLIGLPDDFQPTLRGVVRTIVLIPFRVALNLRALTRRKDPHRLYAVGPTRASHLEDEVVSTDRDWPTVAREVVDWLRERGDEEAAATIEADLMSPSTPRREAG</sequence>
<comment type="caution">
    <text evidence="1">The sequence shown here is derived from an EMBL/GenBank/DDBJ whole genome shotgun (WGS) entry which is preliminary data.</text>
</comment>
<accession>A0A7W3IQA0</accession>
<evidence type="ECO:0008006" key="3">
    <source>
        <dbReference type="Google" id="ProtNLM"/>
    </source>
</evidence>
<evidence type="ECO:0000313" key="2">
    <source>
        <dbReference type="Proteomes" id="UP000523079"/>
    </source>
</evidence>
<reference evidence="1 2" key="1">
    <citation type="submission" date="2020-07" db="EMBL/GenBank/DDBJ databases">
        <title>Sequencing the genomes of 1000 actinobacteria strains.</title>
        <authorList>
            <person name="Klenk H.-P."/>
        </authorList>
    </citation>
    <scope>NUCLEOTIDE SEQUENCE [LARGE SCALE GENOMIC DNA]</scope>
    <source>
        <strain evidence="1 2">DSM 100723</strain>
    </source>
</reference>
<dbReference type="AlphaFoldDB" id="A0A7W3IQA0"/>
<evidence type="ECO:0000313" key="1">
    <source>
        <dbReference type="EMBL" id="MBA8793252.1"/>
    </source>
</evidence>
<protein>
    <recommendedName>
        <fullName evidence="3">Glycosyl transferase family 2</fullName>
    </recommendedName>
</protein>
<proteinExistence type="predicted"/>
<organism evidence="1 2">
    <name type="scientific">Microlunatus kandeliicorticis</name>
    <dbReference type="NCBI Taxonomy" id="1759536"/>
    <lineage>
        <taxon>Bacteria</taxon>
        <taxon>Bacillati</taxon>
        <taxon>Actinomycetota</taxon>
        <taxon>Actinomycetes</taxon>
        <taxon>Propionibacteriales</taxon>
        <taxon>Propionibacteriaceae</taxon>
        <taxon>Microlunatus</taxon>
    </lineage>
</organism>